<organism evidence="1 2">
    <name type="scientific">Berkelbacteria bacterium GW2011_GWA2_38_9</name>
    <dbReference type="NCBI Taxonomy" id="1618334"/>
    <lineage>
        <taxon>Bacteria</taxon>
        <taxon>Candidatus Berkelbacteria</taxon>
    </lineage>
</organism>
<name>A0A0G0L861_9BACT</name>
<comment type="caution">
    <text evidence="1">The sequence shown here is derived from an EMBL/GenBank/DDBJ whole genome shotgun (WGS) entry which is preliminary data.</text>
</comment>
<accession>A0A0G0L861</accession>
<sequence length="69" mass="7884">MPQTTQHAINLDDLFADIAHKFKTPLAVCLNNIELAQLKIAHGQIAELIFQTALIRQFRIFRFCSMAEN</sequence>
<dbReference type="EMBL" id="LBVO01000056">
    <property type="protein sequence ID" value="KKQ87162.1"/>
    <property type="molecule type" value="Genomic_DNA"/>
</dbReference>
<dbReference type="SUPFAM" id="SSF47384">
    <property type="entry name" value="Homodimeric domain of signal transducing histidine kinase"/>
    <property type="match status" value="1"/>
</dbReference>
<evidence type="ECO:0000313" key="2">
    <source>
        <dbReference type="Proteomes" id="UP000033934"/>
    </source>
</evidence>
<gene>
    <name evidence="1" type="ORF">UT11_C0056G0002</name>
</gene>
<dbReference type="GO" id="GO:0000155">
    <property type="term" value="F:phosphorelay sensor kinase activity"/>
    <property type="evidence" value="ECO:0007669"/>
    <property type="project" value="InterPro"/>
</dbReference>
<dbReference type="AlphaFoldDB" id="A0A0G0L861"/>
<protein>
    <submittedName>
        <fullName evidence="1">Uncharacterized protein</fullName>
    </submittedName>
</protein>
<evidence type="ECO:0000313" key="1">
    <source>
        <dbReference type="EMBL" id="KKQ87162.1"/>
    </source>
</evidence>
<reference evidence="1 2" key="1">
    <citation type="journal article" date="2015" name="Nature">
        <title>rRNA introns, odd ribosomes, and small enigmatic genomes across a large radiation of phyla.</title>
        <authorList>
            <person name="Brown C.T."/>
            <person name="Hug L.A."/>
            <person name="Thomas B.C."/>
            <person name="Sharon I."/>
            <person name="Castelle C.J."/>
            <person name="Singh A."/>
            <person name="Wilkins M.J."/>
            <person name="Williams K.H."/>
            <person name="Banfield J.F."/>
        </authorList>
    </citation>
    <scope>NUCLEOTIDE SEQUENCE [LARGE SCALE GENOMIC DNA]</scope>
</reference>
<proteinExistence type="predicted"/>
<dbReference type="InterPro" id="IPR036097">
    <property type="entry name" value="HisK_dim/P_sf"/>
</dbReference>
<dbReference type="Proteomes" id="UP000033934">
    <property type="component" value="Unassembled WGS sequence"/>
</dbReference>